<reference evidence="6 7" key="1">
    <citation type="submission" date="2019-03" db="EMBL/GenBank/DDBJ databases">
        <authorList>
            <person name="Gaulin E."/>
            <person name="Dumas B."/>
        </authorList>
    </citation>
    <scope>NUCLEOTIDE SEQUENCE [LARGE SCALE GENOMIC DNA]</scope>
    <source>
        <strain evidence="6">CBS 568.67</strain>
    </source>
</reference>
<accession>A0A485LKB0</accession>
<keyword evidence="7" id="KW-1185">Reference proteome</keyword>
<protein>
    <submittedName>
        <fullName evidence="6">Aste57867_20700 protein</fullName>
    </submittedName>
</protein>
<feature type="domain" description="ODAD1 central coiled coil region" evidence="4">
    <location>
        <begin position="89"/>
        <end position="387"/>
    </location>
</feature>
<feature type="region of interest" description="Disordered" evidence="3">
    <location>
        <begin position="203"/>
        <end position="230"/>
    </location>
</feature>
<sequence length="504" mass="56456">MSASTSSANRNESYLQDQIRALQVQGDYYARKVEIEKRRGEELDVQIKVAVQQYRDTHNETKKLMSPTGGMGTSTPAKPPSADAAVDPRSIRTLENRLEKVLIRLNEACNANKRLREQIQNLRREKVQQQQIHEKLDRELHAKHLEVTKTGQMTQNIYDARDRAQRQVEALRLQTADETARFEAEWNDLKDVIEVDRAHLRASQHHGASSMYMDGDDDDNGRESGTPDAKLRDETLKTSWLISAKEADLRKQAERLKAYEDGLAKIRKKTGIKDIGELANALMAAEEKNFSLFNMINELNTEMEAVEIENNRFQEMIDECKGSGSDLNRARIKASLEEQIEKSKQKAAHFEAKVGESMAVIDSIKTGAMNIFHKIGYNDEVLVQQLNSTGLTDINMLKFLGIIEKRVGEIVQMHNIVYTQSGGGKLDLLDASSSSSASAAAAHKTSKKAVAASHELHPTPPGADDFLDDDADDPEEDVKPATIAEIQERTAAAIGRRKDKPKKR</sequence>
<evidence type="ECO:0000256" key="1">
    <source>
        <dbReference type="ARBA" id="ARBA00023054"/>
    </source>
</evidence>
<feature type="compositionally biased region" description="Basic residues" evidence="3">
    <location>
        <begin position="495"/>
        <end position="504"/>
    </location>
</feature>
<evidence type="ECO:0000313" key="6">
    <source>
        <dbReference type="EMBL" id="VFT97380.1"/>
    </source>
</evidence>
<evidence type="ECO:0000256" key="3">
    <source>
        <dbReference type="SAM" id="MobiDB-lite"/>
    </source>
</evidence>
<dbReference type="InterPro" id="IPR049258">
    <property type="entry name" value="ODAD1_CC"/>
</dbReference>
<feature type="region of interest" description="Disordered" evidence="3">
    <location>
        <begin position="446"/>
        <end position="504"/>
    </location>
</feature>
<dbReference type="Proteomes" id="UP000332933">
    <property type="component" value="Unassembled WGS sequence"/>
</dbReference>
<feature type="coiled-coil region" evidence="2">
    <location>
        <begin position="91"/>
        <end position="181"/>
    </location>
</feature>
<name>A0A485LKB0_9STRA</name>
<dbReference type="OrthoDB" id="6766775at2759"/>
<dbReference type="PANTHER" id="PTHR21694">
    <property type="entry name" value="COILED-COIL DOMAIN-CONTAINING PROTEIN 63"/>
    <property type="match status" value="1"/>
</dbReference>
<feature type="region of interest" description="Disordered" evidence="3">
    <location>
        <begin position="61"/>
        <end position="86"/>
    </location>
</feature>
<dbReference type="PANTHER" id="PTHR21694:SF18">
    <property type="entry name" value="COILED-COIL DOMAIN-CONTAINING PROTEIN 63"/>
    <property type="match status" value="1"/>
</dbReference>
<dbReference type="InterPro" id="IPR051876">
    <property type="entry name" value="ODA-DC/CCD"/>
</dbReference>
<dbReference type="Pfam" id="PF21773">
    <property type="entry name" value="ODAD1_CC"/>
    <property type="match status" value="1"/>
</dbReference>
<feature type="coiled-coil region" evidence="2">
    <location>
        <begin position="296"/>
        <end position="353"/>
    </location>
</feature>
<dbReference type="EMBL" id="VJMH01006900">
    <property type="protein sequence ID" value="KAF0687581.1"/>
    <property type="molecule type" value="Genomic_DNA"/>
</dbReference>
<reference evidence="5" key="2">
    <citation type="submission" date="2019-06" db="EMBL/GenBank/DDBJ databases">
        <title>Genomics analysis of Aphanomyces spp. identifies a new class of oomycete effector associated with host adaptation.</title>
        <authorList>
            <person name="Gaulin E."/>
        </authorList>
    </citation>
    <scope>NUCLEOTIDE SEQUENCE</scope>
    <source>
        <strain evidence="5">CBS 578.67</strain>
    </source>
</reference>
<dbReference type="EMBL" id="CAADRA010006926">
    <property type="protein sequence ID" value="VFT97380.1"/>
    <property type="molecule type" value="Genomic_DNA"/>
</dbReference>
<evidence type="ECO:0000256" key="2">
    <source>
        <dbReference type="SAM" id="Coils"/>
    </source>
</evidence>
<proteinExistence type="predicted"/>
<evidence type="ECO:0000259" key="4">
    <source>
        <dbReference type="Pfam" id="PF21773"/>
    </source>
</evidence>
<feature type="compositionally biased region" description="Acidic residues" evidence="3">
    <location>
        <begin position="465"/>
        <end position="476"/>
    </location>
</feature>
<gene>
    <name evidence="6" type="primary">Aste57867_20700</name>
    <name evidence="5" type="ORF">As57867_020632</name>
    <name evidence="6" type="ORF">ASTE57867_20700</name>
</gene>
<organism evidence="6 7">
    <name type="scientific">Aphanomyces stellatus</name>
    <dbReference type="NCBI Taxonomy" id="120398"/>
    <lineage>
        <taxon>Eukaryota</taxon>
        <taxon>Sar</taxon>
        <taxon>Stramenopiles</taxon>
        <taxon>Oomycota</taxon>
        <taxon>Saprolegniomycetes</taxon>
        <taxon>Saprolegniales</taxon>
        <taxon>Verrucalvaceae</taxon>
        <taxon>Aphanomyces</taxon>
    </lineage>
</organism>
<evidence type="ECO:0000313" key="7">
    <source>
        <dbReference type="Proteomes" id="UP000332933"/>
    </source>
</evidence>
<keyword evidence="1 2" id="KW-0175">Coiled coil</keyword>
<evidence type="ECO:0000313" key="5">
    <source>
        <dbReference type="EMBL" id="KAF0687581.1"/>
    </source>
</evidence>
<dbReference type="AlphaFoldDB" id="A0A485LKB0"/>